<dbReference type="InterPro" id="IPR036983">
    <property type="entry name" value="AIM24_sf"/>
</dbReference>
<sequence length="227" mass="23622">MQVRTRHTPYFGVARLLLAPGEVVLAEPGRMVATSYGMAIDARAQGGFLKSLTRAALGTEGPAVALYTAPAQGGWVDLAPSLPGDLHVLELDGKTGWCLSRTAWLAAPATVQFDPEWPGLQALFGGEGGFLTHVLGQGPLVLAACGALDVVTLKAGELVTMDPGHVLAYADTVQVRLRAATHNGSQSIRTGEGLVFDFAGPGEVLAQSRDPRGLASWLRAAATVSRG</sequence>
<keyword evidence="2" id="KW-1185">Reference proteome</keyword>
<dbReference type="SUPFAM" id="SSF51219">
    <property type="entry name" value="TRAP-like"/>
    <property type="match status" value="1"/>
</dbReference>
<evidence type="ECO:0000313" key="1">
    <source>
        <dbReference type="EMBL" id="MBB4675439.1"/>
    </source>
</evidence>
<dbReference type="RefSeq" id="WP_185001413.1">
    <property type="nucleotide sequence ID" value="NZ_BAAAUI010000006.1"/>
</dbReference>
<name>A0A7W7C919_9PSEU</name>
<protein>
    <submittedName>
        <fullName evidence="1">Uncharacterized protein (TIGR00266 family)</fullName>
    </submittedName>
</protein>
<dbReference type="InterPro" id="IPR016031">
    <property type="entry name" value="Trp_RNA-bd_attenuator-like_dom"/>
</dbReference>
<accession>A0A7W7C919</accession>
<dbReference type="AlphaFoldDB" id="A0A7W7C919"/>
<organism evidence="1 2">
    <name type="scientific">Crossiella cryophila</name>
    <dbReference type="NCBI Taxonomy" id="43355"/>
    <lineage>
        <taxon>Bacteria</taxon>
        <taxon>Bacillati</taxon>
        <taxon>Actinomycetota</taxon>
        <taxon>Actinomycetes</taxon>
        <taxon>Pseudonocardiales</taxon>
        <taxon>Pseudonocardiaceae</taxon>
        <taxon>Crossiella</taxon>
    </lineage>
</organism>
<proteinExistence type="predicted"/>
<dbReference type="PANTHER" id="PTHR43657:SF1">
    <property type="entry name" value="ALTERED INHERITANCE OF MITOCHONDRIA PROTEIN 24, MITOCHONDRIAL"/>
    <property type="match status" value="1"/>
</dbReference>
<comment type="caution">
    <text evidence="1">The sequence shown here is derived from an EMBL/GenBank/DDBJ whole genome shotgun (WGS) entry which is preliminary data.</text>
</comment>
<evidence type="ECO:0000313" key="2">
    <source>
        <dbReference type="Proteomes" id="UP000533598"/>
    </source>
</evidence>
<dbReference type="Proteomes" id="UP000533598">
    <property type="component" value="Unassembled WGS sequence"/>
</dbReference>
<dbReference type="PANTHER" id="PTHR43657">
    <property type="entry name" value="TRYPTOPHAN RNA-BINDING ATTENUATOR PROTEIN-LIKE PROTEIN"/>
    <property type="match status" value="1"/>
</dbReference>
<dbReference type="Gene3D" id="3.60.160.10">
    <property type="entry name" value="Mitochondrial biogenesis AIM24"/>
    <property type="match status" value="1"/>
</dbReference>
<dbReference type="EMBL" id="JACHMH010000001">
    <property type="protein sequence ID" value="MBB4675439.1"/>
    <property type="molecule type" value="Genomic_DNA"/>
</dbReference>
<dbReference type="InterPro" id="IPR002838">
    <property type="entry name" value="AIM24"/>
</dbReference>
<reference evidence="1 2" key="1">
    <citation type="submission" date="2020-08" db="EMBL/GenBank/DDBJ databases">
        <title>Sequencing the genomes of 1000 actinobacteria strains.</title>
        <authorList>
            <person name="Klenk H.-P."/>
        </authorList>
    </citation>
    <scope>NUCLEOTIDE SEQUENCE [LARGE SCALE GENOMIC DNA]</scope>
    <source>
        <strain evidence="1 2">DSM 44230</strain>
    </source>
</reference>
<dbReference type="NCBIfam" id="TIGR00266">
    <property type="entry name" value="TIGR00266 family protein"/>
    <property type="match status" value="1"/>
</dbReference>
<gene>
    <name evidence="1" type="ORF">HNR67_001557</name>
</gene>
<dbReference type="Pfam" id="PF01987">
    <property type="entry name" value="AIM24"/>
    <property type="match status" value="1"/>
</dbReference>